<evidence type="ECO:0000256" key="7">
    <source>
        <dbReference type="ARBA" id="ARBA00022785"/>
    </source>
</evidence>
<evidence type="ECO:0000256" key="12">
    <source>
        <dbReference type="ARBA" id="ARBA00076160"/>
    </source>
</evidence>
<keyword evidence="5 13" id="KW-0808">Transferase</keyword>
<dbReference type="SUPFAM" id="SSF111337">
    <property type="entry name" value="QueA-like"/>
    <property type="match status" value="1"/>
</dbReference>
<dbReference type="PANTHER" id="PTHR30307:SF0">
    <property type="entry name" value="S-ADENOSYLMETHIONINE:TRNA RIBOSYLTRANSFERASE-ISOMERASE"/>
    <property type="match status" value="1"/>
</dbReference>
<dbReference type="RefSeq" id="WP_036562884.1">
    <property type="nucleotide sequence ID" value="NZ_AWGA01000063.1"/>
</dbReference>
<name>A0AB94IBV7_9GAMM</name>
<sequence>MQLSDFAFELPDELIARYPTKMRSQCRLLSLDGATGALDSGVFTDIVQKLNPGDLLVFNNTRVIPARLYGQKITGGKVEILVERILDNHRVLAHVKASKAPKVGTELVLGETGQVQVTMLARHDALFELQFPSDVLSILDKIGHMPLPPYIDRPDEDQDRELYQTVYNKVPGAVAAPTAGLHFDDTLIQTLKEKGIEIAFVTLHVGAGTFQPVRVADIYQHVMHAEYAQVPQDVVEAVQRCKARGNRVVAVGTTSVRALESAALATGQIAPFFADTRIFIYPGFQFNVIDALITNFHLPESTLIMLVSAFAGYDNVMHAYHQAIEQRYRFFSYGDAMWVTKK</sequence>
<evidence type="ECO:0000256" key="3">
    <source>
        <dbReference type="ARBA" id="ARBA00011245"/>
    </source>
</evidence>
<evidence type="ECO:0000256" key="13">
    <source>
        <dbReference type="HAMAP-Rule" id="MF_00113"/>
    </source>
</evidence>
<evidence type="ECO:0000256" key="6">
    <source>
        <dbReference type="ARBA" id="ARBA00022691"/>
    </source>
</evidence>
<proteinExistence type="inferred from homology"/>
<reference evidence="14 15" key="1">
    <citation type="journal article" date="2014" name="Appl. Environ. Microbiol.">
        <title>Genomic features of a bumble bee symbiont reflect its host environment.</title>
        <authorList>
            <person name="Martinson V.G."/>
            <person name="Magoc T."/>
            <person name="Koch H."/>
            <person name="Salzberg S.L."/>
            <person name="Moran N.A."/>
        </authorList>
    </citation>
    <scope>NUCLEOTIDE SEQUENCE [LARGE SCALE GENOMIC DNA]</scope>
    <source>
        <strain evidence="14 15">Bimp</strain>
    </source>
</reference>
<comment type="similarity">
    <text evidence="9 13">Belongs to the QueA family.</text>
</comment>
<dbReference type="PANTHER" id="PTHR30307">
    <property type="entry name" value="S-ADENOSYLMETHIONINE:TRNA RIBOSYLTRANSFERASE-ISOMERASE"/>
    <property type="match status" value="1"/>
</dbReference>
<evidence type="ECO:0000313" key="15">
    <source>
        <dbReference type="Proteomes" id="UP000506160"/>
    </source>
</evidence>
<dbReference type="InterPro" id="IPR042119">
    <property type="entry name" value="QueA_dom2"/>
</dbReference>
<keyword evidence="7 13" id="KW-0671">Queuosine biosynthesis</keyword>
<gene>
    <name evidence="13 14" type="primary">queA</name>
    <name evidence="14" type="ORF">O970_06440</name>
</gene>
<comment type="function">
    <text evidence="13">Transfers and isomerizes the ribose moiety from AdoMet to the 7-aminomethyl group of 7-deazaguanine (preQ1-tRNA) to give epoxyqueuosine (oQ-tRNA).</text>
</comment>
<dbReference type="InterPro" id="IPR036100">
    <property type="entry name" value="QueA_sf"/>
</dbReference>
<keyword evidence="14" id="KW-0328">Glycosyltransferase</keyword>
<dbReference type="AlphaFoldDB" id="A0AB94IBV7"/>
<comment type="caution">
    <text evidence="14">The sequence shown here is derived from an EMBL/GenBank/DDBJ whole genome shotgun (WGS) entry which is preliminary data.</text>
</comment>
<protein>
    <recommendedName>
        <fullName evidence="11 13">S-adenosylmethionine:tRNA ribosyltransferase-isomerase</fullName>
        <ecNumber evidence="10 13">2.4.99.17</ecNumber>
    </recommendedName>
    <alternativeName>
        <fullName evidence="12 13">Queuosine biosynthesis protein QueA</fullName>
    </alternativeName>
</protein>
<dbReference type="Pfam" id="PF02547">
    <property type="entry name" value="Queuosine_synth"/>
    <property type="match status" value="1"/>
</dbReference>
<dbReference type="EC" id="2.4.99.17" evidence="10 13"/>
<dbReference type="HAMAP" id="MF_00113">
    <property type="entry name" value="QueA"/>
    <property type="match status" value="1"/>
</dbReference>
<keyword evidence="4 13" id="KW-0963">Cytoplasm</keyword>
<keyword evidence="15" id="KW-1185">Reference proteome</keyword>
<comment type="subcellular location">
    <subcellularLocation>
        <location evidence="1 13">Cytoplasm</location>
    </subcellularLocation>
</comment>
<evidence type="ECO:0000256" key="11">
    <source>
        <dbReference type="ARBA" id="ARBA00069325"/>
    </source>
</evidence>
<evidence type="ECO:0000256" key="2">
    <source>
        <dbReference type="ARBA" id="ARBA00004691"/>
    </source>
</evidence>
<dbReference type="GO" id="GO:0051075">
    <property type="term" value="F:S-adenosylmethionine:tRNA ribosyltransferase-isomerase activity"/>
    <property type="evidence" value="ECO:0007669"/>
    <property type="project" value="UniProtKB-EC"/>
</dbReference>
<keyword evidence="6 13" id="KW-0949">S-adenosyl-L-methionine</keyword>
<dbReference type="InterPro" id="IPR003699">
    <property type="entry name" value="QueA"/>
</dbReference>
<dbReference type="InterPro" id="IPR042118">
    <property type="entry name" value="QueA_dom1"/>
</dbReference>
<dbReference type="GO" id="GO:0005737">
    <property type="term" value="C:cytoplasm"/>
    <property type="evidence" value="ECO:0007669"/>
    <property type="project" value="UniProtKB-SubCell"/>
</dbReference>
<dbReference type="FunFam" id="2.40.10.240:FF:000001">
    <property type="entry name" value="S-adenosylmethionine:tRNA ribosyltransferase-isomerase"/>
    <property type="match status" value="1"/>
</dbReference>
<comment type="subunit">
    <text evidence="3 13">Monomer.</text>
</comment>
<evidence type="ECO:0000313" key="14">
    <source>
        <dbReference type="EMBL" id="TEA26891.1"/>
    </source>
</evidence>
<evidence type="ECO:0000256" key="10">
    <source>
        <dbReference type="ARBA" id="ARBA00066503"/>
    </source>
</evidence>
<dbReference type="Proteomes" id="UP000506160">
    <property type="component" value="Unassembled WGS sequence"/>
</dbReference>
<dbReference type="NCBIfam" id="NF001140">
    <property type="entry name" value="PRK00147.1"/>
    <property type="match status" value="1"/>
</dbReference>
<comment type="pathway">
    <text evidence="2 13">tRNA modification; tRNA-queuosine biosynthesis.</text>
</comment>
<evidence type="ECO:0000256" key="4">
    <source>
        <dbReference type="ARBA" id="ARBA00022490"/>
    </source>
</evidence>
<dbReference type="FunFam" id="3.40.1780.10:FF:000001">
    <property type="entry name" value="S-adenosylmethionine:tRNA ribosyltransferase-isomerase"/>
    <property type="match status" value="1"/>
</dbReference>
<evidence type="ECO:0000256" key="1">
    <source>
        <dbReference type="ARBA" id="ARBA00004496"/>
    </source>
</evidence>
<accession>A0AB94IBV7</accession>
<organism evidence="14 15">
    <name type="scientific">Candidatus Schmidhempelia bombi str. Bimp</name>
    <dbReference type="NCBI Taxonomy" id="1387197"/>
    <lineage>
        <taxon>Bacteria</taxon>
        <taxon>Pseudomonadati</taxon>
        <taxon>Pseudomonadota</taxon>
        <taxon>Gammaproteobacteria</taxon>
        <taxon>Orbales</taxon>
        <taxon>Orbaceae</taxon>
        <taxon>Candidatus Schmidhempelia</taxon>
    </lineage>
</organism>
<comment type="catalytic activity">
    <reaction evidence="8 13">
        <text>7-aminomethyl-7-carbaguanosine(34) in tRNA + S-adenosyl-L-methionine = epoxyqueuosine(34) in tRNA + adenine + L-methionine + 2 H(+)</text>
        <dbReference type="Rhea" id="RHEA:32155"/>
        <dbReference type="Rhea" id="RHEA-COMP:10342"/>
        <dbReference type="Rhea" id="RHEA-COMP:18582"/>
        <dbReference type="ChEBI" id="CHEBI:15378"/>
        <dbReference type="ChEBI" id="CHEBI:16708"/>
        <dbReference type="ChEBI" id="CHEBI:57844"/>
        <dbReference type="ChEBI" id="CHEBI:59789"/>
        <dbReference type="ChEBI" id="CHEBI:82833"/>
        <dbReference type="ChEBI" id="CHEBI:194443"/>
        <dbReference type="EC" id="2.4.99.17"/>
    </reaction>
</comment>
<evidence type="ECO:0000256" key="9">
    <source>
        <dbReference type="ARBA" id="ARBA00061210"/>
    </source>
</evidence>
<evidence type="ECO:0000256" key="8">
    <source>
        <dbReference type="ARBA" id="ARBA00052751"/>
    </source>
</evidence>
<dbReference type="Gene3D" id="2.40.10.240">
    <property type="entry name" value="QueA-like"/>
    <property type="match status" value="1"/>
</dbReference>
<dbReference type="Gene3D" id="3.40.1780.10">
    <property type="entry name" value="QueA-like"/>
    <property type="match status" value="1"/>
</dbReference>
<dbReference type="GO" id="GO:0008616">
    <property type="term" value="P:tRNA queuosine(34) biosynthetic process"/>
    <property type="evidence" value="ECO:0007669"/>
    <property type="project" value="UniProtKB-UniRule"/>
</dbReference>
<dbReference type="NCBIfam" id="TIGR00113">
    <property type="entry name" value="queA"/>
    <property type="match status" value="1"/>
</dbReference>
<evidence type="ECO:0000256" key="5">
    <source>
        <dbReference type="ARBA" id="ARBA00022679"/>
    </source>
</evidence>
<dbReference type="EMBL" id="AWGA01000063">
    <property type="protein sequence ID" value="TEA26891.1"/>
    <property type="molecule type" value="Genomic_DNA"/>
</dbReference>